<evidence type="ECO:0000256" key="1">
    <source>
        <dbReference type="SAM" id="MobiDB-lite"/>
    </source>
</evidence>
<dbReference type="AlphaFoldDB" id="A0A6J4U9Q4"/>
<feature type="non-terminal residue" evidence="2">
    <location>
        <position position="122"/>
    </location>
</feature>
<protein>
    <submittedName>
        <fullName evidence="2">Uncharacterized protein</fullName>
    </submittedName>
</protein>
<proteinExistence type="predicted"/>
<feature type="non-terminal residue" evidence="2">
    <location>
        <position position="1"/>
    </location>
</feature>
<organism evidence="2">
    <name type="scientific">uncultured Thermomicrobiales bacterium</name>
    <dbReference type="NCBI Taxonomy" id="1645740"/>
    <lineage>
        <taxon>Bacteria</taxon>
        <taxon>Pseudomonadati</taxon>
        <taxon>Thermomicrobiota</taxon>
        <taxon>Thermomicrobia</taxon>
        <taxon>Thermomicrobiales</taxon>
        <taxon>environmental samples</taxon>
    </lineage>
</organism>
<feature type="compositionally biased region" description="Basic and acidic residues" evidence="1">
    <location>
        <begin position="59"/>
        <end position="74"/>
    </location>
</feature>
<accession>A0A6J4U9Q4</accession>
<evidence type="ECO:0000313" key="2">
    <source>
        <dbReference type="EMBL" id="CAA9544705.1"/>
    </source>
</evidence>
<feature type="region of interest" description="Disordered" evidence="1">
    <location>
        <begin position="1"/>
        <end position="122"/>
    </location>
</feature>
<dbReference type="EMBL" id="CADCWL010000011">
    <property type="protein sequence ID" value="CAA9544705.1"/>
    <property type="molecule type" value="Genomic_DNA"/>
</dbReference>
<name>A0A6J4U9Q4_9BACT</name>
<sequence>GPDRSGAELRPPFGRAGRGLPADEGRPALSVQQTLRCRPSAGVCPRPQGGAGRNHRQRQRPENVRDGLFNERRTPARHRRRVGGGQRRLAERVGPAQPRHFARLGERGGRTAGRRRREDPLL</sequence>
<reference evidence="2" key="1">
    <citation type="submission" date="2020-02" db="EMBL/GenBank/DDBJ databases">
        <authorList>
            <person name="Meier V. D."/>
        </authorList>
    </citation>
    <scope>NUCLEOTIDE SEQUENCE</scope>
    <source>
        <strain evidence="2">AVDCRST_MAG19</strain>
    </source>
</reference>
<gene>
    <name evidence="2" type="ORF">AVDCRST_MAG19-347</name>
</gene>